<proteinExistence type="predicted"/>
<accession>A0A5N5CV90</accession>
<evidence type="ECO:0000313" key="2">
    <source>
        <dbReference type="EMBL" id="KAB2569268.1"/>
    </source>
</evidence>
<feature type="domain" description="Glutathione S-transferase UstS-like C-terminal" evidence="1">
    <location>
        <begin position="31"/>
        <end position="144"/>
    </location>
</feature>
<gene>
    <name evidence="2" type="ORF">DBV05_g12058</name>
</gene>
<dbReference type="Proteomes" id="UP000325902">
    <property type="component" value="Unassembled WGS sequence"/>
</dbReference>
<keyword evidence="3" id="KW-1185">Reference proteome</keyword>
<dbReference type="Gene3D" id="1.20.1050.10">
    <property type="match status" value="1"/>
</dbReference>
<dbReference type="Pfam" id="PF22041">
    <property type="entry name" value="GST_C_7"/>
    <property type="match status" value="1"/>
</dbReference>
<name>A0A5N5CV90_9PEZI</name>
<sequence length="163" mass="18107">MDSTPIALFLESTYPAPPLTPPSGHDLAIQSRARAAVGPAFRTSITPRELRILSPRSQEYFRRTREAALGVQRLEELLEPPGKEEEVWRGVEGAMREVGEMMRTSKAEGPFVLGERPCQTDFWIAGALQAARVVDEGVWRRVVAFPGFAEVYGACEGWMGKMD</sequence>
<organism evidence="2 3">
    <name type="scientific">Lasiodiplodia theobromae</name>
    <dbReference type="NCBI Taxonomy" id="45133"/>
    <lineage>
        <taxon>Eukaryota</taxon>
        <taxon>Fungi</taxon>
        <taxon>Dikarya</taxon>
        <taxon>Ascomycota</taxon>
        <taxon>Pezizomycotina</taxon>
        <taxon>Dothideomycetes</taxon>
        <taxon>Dothideomycetes incertae sedis</taxon>
        <taxon>Botryosphaeriales</taxon>
        <taxon>Botryosphaeriaceae</taxon>
        <taxon>Lasiodiplodia</taxon>
    </lineage>
</organism>
<dbReference type="AlphaFoldDB" id="A0A5N5CV90"/>
<comment type="caution">
    <text evidence="2">The sequence shown here is derived from an EMBL/GenBank/DDBJ whole genome shotgun (WGS) entry which is preliminary data.</text>
</comment>
<protein>
    <recommendedName>
        <fullName evidence="1">Glutathione S-transferase UstS-like C-terminal domain-containing protein</fullName>
    </recommendedName>
</protein>
<dbReference type="OrthoDB" id="4951845at2759"/>
<evidence type="ECO:0000313" key="3">
    <source>
        <dbReference type="Proteomes" id="UP000325902"/>
    </source>
</evidence>
<reference evidence="2 3" key="1">
    <citation type="journal article" date="2019" name="Sci. Rep.">
        <title>A multi-omics analysis of the grapevine pathogen Lasiodiplodia theobromae reveals that temperature affects the expression of virulence- and pathogenicity-related genes.</title>
        <authorList>
            <person name="Felix C."/>
            <person name="Meneses R."/>
            <person name="Goncalves M.F.M."/>
            <person name="Tilleman L."/>
            <person name="Duarte A.S."/>
            <person name="Jorrin-Novo J.V."/>
            <person name="Van de Peer Y."/>
            <person name="Deforce D."/>
            <person name="Van Nieuwerburgh F."/>
            <person name="Esteves A.C."/>
            <person name="Alves A."/>
        </authorList>
    </citation>
    <scope>NUCLEOTIDE SEQUENCE [LARGE SCALE GENOMIC DNA]</scope>
    <source>
        <strain evidence="2 3">LA-SOL3</strain>
    </source>
</reference>
<evidence type="ECO:0000259" key="1">
    <source>
        <dbReference type="Pfam" id="PF22041"/>
    </source>
</evidence>
<dbReference type="InterPro" id="IPR054416">
    <property type="entry name" value="GST_UstS-like_C"/>
</dbReference>
<dbReference type="EMBL" id="VCHE01000208">
    <property type="protein sequence ID" value="KAB2569268.1"/>
    <property type="molecule type" value="Genomic_DNA"/>
</dbReference>